<dbReference type="AlphaFoldDB" id="A0A511KBB8"/>
<protein>
    <submittedName>
        <fullName evidence="1">Regulatory protein suaprga1</fullName>
    </submittedName>
</protein>
<dbReference type="InterPro" id="IPR036561">
    <property type="entry name" value="MAM33_sf"/>
</dbReference>
<sequence length="264" mass="28724">MLTRCIARSATAATRLALARAPTKLARVAGAVQSPRAFSTSLLRFSNESLGAKLAEEIKFEKESNDPYTDPEFLTAFKEEGVWKVEDKDGADEIVLSRTFGGENIRIIFSISDLDADTDIPAEAYDEEAGADSGSGGLGDEAATNEAPGLAIETSVTITKQAGGAVTIDAVAQDGMFTINNISFYPDADLALGMSSEDDWRRQGLYMGPAFDNLDEGVQTEFEEYLEERGINSSLALLIPDLAEWKEQKEYVRWLEGIKGFLQK</sequence>
<dbReference type="Proteomes" id="UP000321518">
    <property type="component" value="Unassembled WGS sequence"/>
</dbReference>
<dbReference type="GO" id="GO:0005759">
    <property type="term" value="C:mitochondrial matrix"/>
    <property type="evidence" value="ECO:0007669"/>
    <property type="project" value="InterPro"/>
</dbReference>
<name>A0A511KBB8_RHOTO</name>
<dbReference type="GO" id="GO:0042256">
    <property type="term" value="P:cytosolic ribosome assembly"/>
    <property type="evidence" value="ECO:0007669"/>
    <property type="project" value="TreeGrafter"/>
</dbReference>
<dbReference type="PANTHER" id="PTHR10826:SF1">
    <property type="entry name" value="COMPLEMENT COMPONENT 1 Q SUBCOMPONENT-BINDING PROTEIN, MITOCHONDRIAL"/>
    <property type="match status" value="1"/>
</dbReference>
<gene>
    <name evidence="1" type="ORF">Rt10032_c03g1668</name>
</gene>
<dbReference type="Gene3D" id="3.10.280.10">
    <property type="entry name" value="Mitochondrial glycoprotein"/>
    <property type="match status" value="1"/>
</dbReference>
<dbReference type="EMBL" id="BJWK01000003">
    <property type="protein sequence ID" value="GEM07651.1"/>
    <property type="molecule type" value="Genomic_DNA"/>
</dbReference>
<dbReference type="SUPFAM" id="SSF54529">
    <property type="entry name" value="Mitochondrial glycoprotein MAM33-like"/>
    <property type="match status" value="1"/>
</dbReference>
<evidence type="ECO:0000313" key="1">
    <source>
        <dbReference type="EMBL" id="GEM07651.1"/>
    </source>
</evidence>
<dbReference type="Pfam" id="PF02330">
    <property type="entry name" value="MAM33"/>
    <property type="match status" value="1"/>
</dbReference>
<proteinExistence type="predicted"/>
<dbReference type="OrthoDB" id="278212at2759"/>
<comment type="caution">
    <text evidence="1">The sequence shown here is derived from an EMBL/GenBank/DDBJ whole genome shotgun (WGS) entry which is preliminary data.</text>
</comment>
<reference evidence="1 2" key="1">
    <citation type="submission" date="2019-07" db="EMBL/GenBank/DDBJ databases">
        <title>Rhodotorula toruloides NBRC10032 genome sequencing.</title>
        <authorList>
            <person name="Shida Y."/>
            <person name="Takaku H."/>
            <person name="Ogasawara W."/>
            <person name="Mori K."/>
        </authorList>
    </citation>
    <scope>NUCLEOTIDE SEQUENCE [LARGE SCALE GENOMIC DNA]</scope>
    <source>
        <strain evidence="1 2">NBRC10032</strain>
    </source>
</reference>
<organism evidence="1 2">
    <name type="scientific">Rhodotorula toruloides</name>
    <name type="common">Yeast</name>
    <name type="synonym">Rhodosporidium toruloides</name>
    <dbReference type="NCBI Taxonomy" id="5286"/>
    <lineage>
        <taxon>Eukaryota</taxon>
        <taxon>Fungi</taxon>
        <taxon>Dikarya</taxon>
        <taxon>Basidiomycota</taxon>
        <taxon>Pucciniomycotina</taxon>
        <taxon>Microbotryomycetes</taxon>
        <taxon>Sporidiobolales</taxon>
        <taxon>Sporidiobolaceae</taxon>
        <taxon>Rhodotorula</taxon>
    </lineage>
</organism>
<accession>A0A511KBB8</accession>
<dbReference type="PANTHER" id="PTHR10826">
    <property type="entry name" value="COMPLEMENT COMPONENT 1"/>
    <property type="match status" value="1"/>
</dbReference>
<dbReference type="InterPro" id="IPR003428">
    <property type="entry name" value="MAM33"/>
</dbReference>
<evidence type="ECO:0000313" key="2">
    <source>
        <dbReference type="Proteomes" id="UP000321518"/>
    </source>
</evidence>